<protein>
    <submittedName>
        <fullName evidence="2">Uncharacterized protein</fullName>
    </submittedName>
</protein>
<feature type="region of interest" description="Disordered" evidence="1">
    <location>
        <begin position="1"/>
        <end position="28"/>
    </location>
</feature>
<gene>
    <name evidence="2" type="ORF">L195_g037216</name>
</gene>
<proteinExistence type="predicted"/>
<evidence type="ECO:0000313" key="3">
    <source>
        <dbReference type="Proteomes" id="UP000236291"/>
    </source>
</evidence>
<dbReference type="EMBL" id="ASHM01039439">
    <property type="protein sequence ID" value="PNX81199.1"/>
    <property type="molecule type" value="Genomic_DNA"/>
</dbReference>
<reference evidence="2 3" key="2">
    <citation type="journal article" date="2017" name="Front. Plant Sci.">
        <title>Gene Classification and Mining of Molecular Markers Useful in Red Clover (Trifolium pratense) Breeding.</title>
        <authorList>
            <person name="Istvanek J."/>
            <person name="Dluhosova J."/>
            <person name="Dluhos P."/>
            <person name="Patkova L."/>
            <person name="Nedelnik J."/>
            <person name="Repkova J."/>
        </authorList>
    </citation>
    <scope>NUCLEOTIDE SEQUENCE [LARGE SCALE GENOMIC DNA]</scope>
    <source>
        <strain evidence="3">cv. Tatra</strain>
        <tissue evidence="2">Young leaves</tissue>
    </source>
</reference>
<evidence type="ECO:0000313" key="2">
    <source>
        <dbReference type="EMBL" id="PNX81199.1"/>
    </source>
</evidence>
<reference evidence="2 3" key="1">
    <citation type="journal article" date="2014" name="Am. J. Bot.">
        <title>Genome assembly and annotation for red clover (Trifolium pratense; Fabaceae).</title>
        <authorList>
            <person name="Istvanek J."/>
            <person name="Jaros M."/>
            <person name="Krenek A."/>
            <person name="Repkova J."/>
        </authorList>
    </citation>
    <scope>NUCLEOTIDE SEQUENCE [LARGE SCALE GENOMIC DNA]</scope>
    <source>
        <strain evidence="3">cv. Tatra</strain>
        <tissue evidence="2">Young leaves</tissue>
    </source>
</reference>
<dbReference type="AlphaFoldDB" id="A0A2K3LRQ9"/>
<sequence>MEKLGTRENGACRTNHKESGGKLGLRARDTKDGCSFVQVVRGQENEKAMAEKNIDWEKVRGDKILFESLDEGEVQALVEGANDWLSQWFAEIRSLSPNDVDNERLTWIRCTATCLVDRFLQF</sequence>
<organism evidence="2 3">
    <name type="scientific">Trifolium pratense</name>
    <name type="common">Red clover</name>
    <dbReference type="NCBI Taxonomy" id="57577"/>
    <lineage>
        <taxon>Eukaryota</taxon>
        <taxon>Viridiplantae</taxon>
        <taxon>Streptophyta</taxon>
        <taxon>Embryophyta</taxon>
        <taxon>Tracheophyta</taxon>
        <taxon>Spermatophyta</taxon>
        <taxon>Magnoliopsida</taxon>
        <taxon>eudicotyledons</taxon>
        <taxon>Gunneridae</taxon>
        <taxon>Pentapetalae</taxon>
        <taxon>rosids</taxon>
        <taxon>fabids</taxon>
        <taxon>Fabales</taxon>
        <taxon>Fabaceae</taxon>
        <taxon>Papilionoideae</taxon>
        <taxon>50 kb inversion clade</taxon>
        <taxon>NPAAA clade</taxon>
        <taxon>Hologalegina</taxon>
        <taxon>IRL clade</taxon>
        <taxon>Trifolieae</taxon>
        <taxon>Trifolium</taxon>
    </lineage>
</organism>
<name>A0A2K3LRQ9_TRIPR</name>
<dbReference type="Proteomes" id="UP000236291">
    <property type="component" value="Unassembled WGS sequence"/>
</dbReference>
<comment type="caution">
    <text evidence="2">The sequence shown here is derived from an EMBL/GenBank/DDBJ whole genome shotgun (WGS) entry which is preliminary data.</text>
</comment>
<accession>A0A2K3LRQ9</accession>
<feature type="compositionally biased region" description="Basic and acidic residues" evidence="1">
    <location>
        <begin position="15"/>
        <end position="28"/>
    </location>
</feature>
<evidence type="ECO:0000256" key="1">
    <source>
        <dbReference type="SAM" id="MobiDB-lite"/>
    </source>
</evidence>